<proteinExistence type="predicted"/>
<keyword evidence="2" id="KW-0624">Polysaccharide degradation</keyword>
<dbReference type="InterPro" id="IPR003961">
    <property type="entry name" value="FN3_dom"/>
</dbReference>
<feature type="signal peptide" evidence="5">
    <location>
        <begin position="1"/>
        <end position="27"/>
    </location>
</feature>
<dbReference type="Gene3D" id="3.40.50.1110">
    <property type="entry name" value="SGNH hydrolase"/>
    <property type="match status" value="1"/>
</dbReference>
<feature type="domain" description="Fibronectin type-III" evidence="6">
    <location>
        <begin position="660"/>
        <end position="757"/>
    </location>
</feature>
<gene>
    <name evidence="7" type="ORF">LX83_005363</name>
</gene>
<keyword evidence="4" id="KW-1133">Transmembrane helix</keyword>
<keyword evidence="1" id="KW-0378">Hydrolase</keyword>
<dbReference type="Pfam" id="PF00041">
    <property type="entry name" value="fn3"/>
    <property type="match status" value="2"/>
</dbReference>
<evidence type="ECO:0000256" key="1">
    <source>
        <dbReference type="ARBA" id="ARBA00023295"/>
    </source>
</evidence>
<evidence type="ECO:0000256" key="5">
    <source>
        <dbReference type="SAM" id="SignalP"/>
    </source>
</evidence>
<evidence type="ECO:0000256" key="3">
    <source>
        <dbReference type="SAM" id="MobiDB-lite"/>
    </source>
</evidence>
<keyword evidence="4" id="KW-0812">Transmembrane</keyword>
<dbReference type="SMART" id="SM00060">
    <property type="entry name" value="FN3"/>
    <property type="match status" value="3"/>
</dbReference>
<evidence type="ECO:0000256" key="4">
    <source>
        <dbReference type="SAM" id="Phobius"/>
    </source>
</evidence>
<feature type="region of interest" description="Disordered" evidence="3">
    <location>
        <begin position="846"/>
        <end position="895"/>
    </location>
</feature>
<evidence type="ECO:0000256" key="2">
    <source>
        <dbReference type="ARBA" id="ARBA00023326"/>
    </source>
</evidence>
<dbReference type="InterPro" id="IPR051532">
    <property type="entry name" value="Ester_Hydrolysis_Enzymes"/>
</dbReference>
<keyword evidence="5" id="KW-0732">Signal</keyword>
<dbReference type="PROSITE" id="PS50853">
    <property type="entry name" value="FN3"/>
    <property type="match status" value="2"/>
</dbReference>
<dbReference type="EMBL" id="JAMTCK010000014">
    <property type="protein sequence ID" value="MCP2168485.1"/>
    <property type="molecule type" value="Genomic_DNA"/>
</dbReference>
<sequence>MRRPRWLTALALAVTLVVAGTAQPAEAAGEACATAGSSFDSQTIAAGTAGLRMGCARDAGALRSLASSDTDLVAAIDFNTSPGPDVWQHQMRQVVDTVRADQSKGLTLSESLTLMAQRNSVGFYERQSGVRYNGSIQIVGDSLVIVAPAGEVSTAANWWQKFIASTVGVAVSLVVVPLCTLFFAPGAVIAVLICGAVGGGLGGLITELMNAYFDGRSLGDGDVWAEAVAVAVVGALTGGFLGSMLKWANAQAGSVVSAVQETTRNFITRLGSWSNPLPYIQGLLNGDFARKLVENLVRLAERGVGDVAWPSTIRVMVVGDSISQGHEGDYTWRYRLSQWFQENHVGVDFVGPYHGTFTPDQPAPPKPPLLPGEKPQSEGIRVNGGYAAGVAFDSDHFALWGKQAAQMKNEIRAQVATYQPDLILLALGFNDMGWFVSDEAGTLDSVESIVDQVRAAKPDVHFALANVPHRSRLGGREDLIEKTDKYARLLDDATARWNKGISRVELVDWMTAYSCSPDSCPAAYDGLHPNSLGEVQLAGAFAGTLHDKYGLGEDRGPVPPGQLPVRPTPAPTNLKAVSSPLGVTVTWDPVYGAFGYDVRSRIAGQTTWSEGRTNTNRTDTTWTVDGIQWEYQVRTVGGDDVKGPWTETVSAVAHPQTAPPPQNIISRPVDRNSIEVEITPPTGPYTDTIDRYGLLLFDKDEPGAFLTGTGFRGNRVRVDGLDGGHHYSVAVVTWNAVGGGLPGGARPVTVGASTPPAPTNLQVSTMDPTTVELNWRGSLEAAGYRLWVQNINESGSTPHADENIIDGTKYGVAFLFPGVWNYKFCVTAVNGAYESARSNCVIPDRPVGSAASAQSSTRPEAPANAMDANPFAAVVNPDGTRGPVPVDVAVSGGDR</sequence>
<accession>A0AAE3KIH1</accession>
<reference evidence="7" key="1">
    <citation type="submission" date="2022-06" db="EMBL/GenBank/DDBJ databases">
        <title>Genomic Encyclopedia of Archaeal and Bacterial Type Strains, Phase II (KMG-II): from individual species to whole genera.</title>
        <authorList>
            <person name="Goeker M."/>
        </authorList>
    </citation>
    <scope>NUCLEOTIDE SEQUENCE</scope>
    <source>
        <strain evidence="7">DSM 43935</strain>
    </source>
</reference>
<dbReference type="InterPro" id="IPR036116">
    <property type="entry name" value="FN3_sf"/>
</dbReference>
<dbReference type="PANTHER" id="PTHR30383">
    <property type="entry name" value="THIOESTERASE 1/PROTEASE 1/LYSOPHOSPHOLIPASE L1"/>
    <property type="match status" value="1"/>
</dbReference>
<dbReference type="Gene3D" id="2.60.40.10">
    <property type="entry name" value="Immunoglobulins"/>
    <property type="match status" value="3"/>
</dbReference>
<feature type="transmembrane region" description="Helical" evidence="4">
    <location>
        <begin position="224"/>
        <end position="245"/>
    </location>
</feature>
<dbReference type="InterPro" id="IPR013830">
    <property type="entry name" value="SGNH_hydro"/>
</dbReference>
<dbReference type="PANTHER" id="PTHR30383:SF19">
    <property type="entry name" value="FIBRONECTIN TYPE-III DOMAIN-CONTAINING PROTEIN"/>
    <property type="match status" value="1"/>
</dbReference>
<keyword evidence="8" id="KW-1185">Reference proteome</keyword>
<feature type="transmembrane region" description="Helical" evidence="4">
    <location>
        <begin position="162"/>
        <end position="183"/>
    </location>
</feature>
<feature type="transmembrane region" description="Helical" evidence="4">
    <location>
        <begin position="190"/>
        <end position="212"/>
    </location>
</feature>
<comment type="caution">
    <text evidence="7">The sequence shown here is derived from an EMBL/GenBank/DDBJ whole genome shotgun (WGS) entry which is preliminary data.</text>
</comment>
<dbReference type="GO" id="GO:0000272">
    <property type="term" value="P:polysaccharide catabolic process"/>
    <property type="evidence" value="ECO:0007669"/>
    <property type="project" value="UniProtKB-KW"/>
</dbReference>
<evidence type="ECO:0000313" key="8">
    <source>
        <dbReference type="Proteomes" id="UP001206128"/>
    </source>
</evidence>
<dbReference type="SUPFAM" id="SSF52266">
    <property type="entry name" value="SGNH hydrolase"/>
    <property type="match status" value="1"/>
</dbReference>
<dbReference type="CDD" id="cd00063">
    <property type="entry name" value="FN3"/>
    <property type="match status" value="2"/>
</dbReference>
<dbReference type="InterPro" id="IPR036514">
    <property type="entry name" value="SGNH_hydro_sf"/>
</dbReference>
<dbReference type="SUPFAM" id="SSF49265">
    <property type="entry name" value="Fibronectin type III"/>
    <property type="match status" value="2"/>
</dbReference>
<keyword evidence="1" id="KW-0326">Glycosidase</keyword>
<dbReference type="InterPro" id="IPR013783">
    <property type="entry name" value="Ig-like_fold"/>
</dbReference>
<evidence type="ECO:0000259" key="6">
    <source>
        <dbReference type="PROSITE" id="PS50853"/>
    </source>
</evidence>
<organism evidence="7 8">
    <name type="scientific">Goodfellowiella coeruleoviolacea</name>
    <dbReference type="NCBI Taxonomy" id="334858"/>
    <lineage>
        <taxon>Bacteria</taxon>
        <taxon>Bacillati</taxon>
        <taxon>Actinomycetota</taxon>
        <taxon>Actinomycetes</taxon>
        <taxon>Pseudonocardiales</taxon>
        <taxon>Pseudonocardiaceae</taxon>
        <taxon>Goodfellowiella</taxon>
    </lineage>
</organism>
<dbReference type="AlphaFoldDB" id="A0AAE3KIH1"/>
<dbReference type="Pfam" id="PF13472">
    <property type="entry name" value="Lipase_GDSL_2"/>
    <property type="match status" value="1"/>
</dbReference>
<name>A0AAE3KIH1_9PSEU</name>
<dbReference type="GO" id="GO:0016798">
    <property type="term" value="F:hydrolase activity, acting on glycosyl bonds"/>
    <property type="evidence" value="ECO:0007669"/>
    <property type="project" value="UniProtKB-KW"/>
</dbReference>
<feature type="chain" id="PRO_5042219401" evidence="5">
    <location>
        <begin position="28"/>
        <end position="895"/>
    </location>
</feature>
<evidence type="ECO:0000313" key="7">
    <source>
        <dbReference type="EMBL" id="MCP2168485.1"/>
    </source>
</evidence>
<feature type="domain" description="Fibronectin type-III" evidence="6">
    <location>
        <begin position="568"/>
        <end position="656"/>
    </location>
</feature>
<keyword evidence="4" id="KW-0472">Membrane</keyword>
<keyword evidence="2" id="KW-0119">Carbohydrate metabolism</keyword>
<protein>
    <submittedName>
        <fullName evidence="7">Fibronectin type III domain-containing protein</fullName>
    </submittedName>
</protein>
<dbReference type="GO" id="GO:0004622">
    <property type="term" value="F:phosphatidylcholine lysophospholipase activity"/>
    <property type="evidence" value="ECO:0007669"/>
    <property type="project" value="TreeGrafter"/>
</dbReference>
<dbReference type="Proteomes" id="UP001206128">
    <property type="component" value="Unassembled WGS sequence"/>
</dbReference>